<reference evidence="1 2" key="1">
    <citation type="submission" date="2014-01" db="EMBL/GenBank/DDBJ databases">
        <title>Marinomonas ushuaiensis DSM 15871 Genome Sequencing.</title>
        <authorList>
            <person name="Lai Q."/>
            <person name="Shao Z.S."/>
        </authorList>
    </citation>
    <scope>NUCLEOTIDE SEQUENCE [LARGE SCALE GENOMIC DNA]</scope>
    <source>
        <strain evidence="1 2">DSM 15871</strain>
    </source>
</reference>
<dbReference type="PATRIC" id="fig|1122207.3.peg.2957"/>
<protein>
    <recommendedName>
        <fullName evidence="3">Addiction module antitoxin RelB</fullName>
    </recommendedName>
</protein>
<gene>
    <name evidence="1" type="ORF">MUS1_06730</name>
</gene>
<comment type="caution">
    <text evidence="1">The sequence shown here is derived from an EMBL/GenBank/DDBJ whole genome shotgun (WGS) entry which is preliminary data.</text>
</comment>
<keyword evidence="2" id="KW-1185">Reference proteome</keyword>
<dbReference type="Pfam" id="PF09720">
    <property type="entry name" value="Unstab_antitox"/>
    <property type="match status" value="1"/>
</dbReference>
<dbReference type="AlphaFoldDB" id="X7E174"/>
<dbReference type="Proteomes" id="UP000054058">
    <property type="component" value="Unassembled WGS sequence"/>
</dbReference>
<dbReference type="InterPro" id="IPR013406">
    <property type="entry name" value="CHP02574_addiction_mod"/>
</dbReference>
<dbReference type="EMBL" id="JAMB01000018">
    <property type="protein sequence ID" value="ETX09615.1"/>
    <property type="molecule type" value="Genomic_DNA"/>
</dbReference>
<evidence type="ECO:0008006" key="3">
    <source>
        <dbReference type="Google" id="ProtNLM"/>
    </source>
</evidence>
<proteinExistence type="predicted"/>
<dbReference type="STRING" id="1122207.MUS1_06730"/>
<sequence>MDLQKIEKDWLEEAKRRAEELDNGVVKAIPAEEVMANARALLKSINAT</sequence>
<evidence type="ECO:0000313" key="2">
    <source>
        <dbReference type="Proteomes" id="UP000054058"/>
    </source>
</evidence>
<dbReference type="OrthoDB" id="5570388at2"/>
<accession>X7E174</accession>
<name>X7E174_9GAMM</name>
<organism evidence="1 2">
    <name type="scientific">Marinomonas ushuaiensis DSM 15871</name>
    <dbReference type="NCBI Taxonomy" id="1122207"/>
    <lineage>
        <taxon>Bacteria</taxon>
        <taxon>Pseudomonadati</taxon>
        <taxon>Pseudomonadota</taxon>
        <taxon>Gammaproteobacteria</taxon>
        <taxon>Oceanospirillales</taxon>
        <taxon>Oceanospirillaceae</taxon>
        <taxon>Marinomonas</taxon>
    </lineage>
</organism>
<dbReference type="eggNOG" id="ENOG5033EA0">
    <property type="taxonomic scope" value="Bacteria"/>
</dbReference>
<dbReference type="RefSeq" id="WP_084035635.1">
    <property type="nucleotide sequence ID" value="NZ_JAMB01000018.1"/>
</dbReference>
<evidence type="ECO:0000313" key="1">
    <source>
        <dbReference type="EMBL" id="ETX09615.1"/>
    </source>
</evidence>